<dbReference type="InterPro" id="IPR050266">
    <property type="entry name" value="AB_hydrolase_sf"/>
</dbReference>
<evidence type="ECO:0000313" key="3">
    <source>
        <dbReference type="EMBL" id="MRN55027.1"/>
    </source>
</evidence>
<dbReference type="Proteomes" id="UP000463051">
    <property type="component" value="Unassembled WGS sequence"/>
</dbReference>
<comment type="caution">
    <text evidence="3">The sequence shown here is derived from an EMBL/GenBank/DDBJ whole genome shotgun (WGS) entry which is preliminary data.</text>
</comment>
<dbReference type="AlphaFoldDB" id="A0A7X2L2M0"/>
<sequence length="265" mass="29734">MYITLSDANLYYESKGTGVTVILIHAHSVDSRMWDAQFDSLAEKYFVIRYDLRGYGKSSLPDPRVHYRHVDDLVAIMHALDVKQAHLVGLSLGSMVALDCLALYPERVLSAACASSGLYAGEFEPWPDDELELQEQDFVARPIALDDFKKEWMTLMMQCSGLQKDRIYNELETMISEWSAWQILYERKRPLVGSVIESLLHKQSEGPPLLVIIGELDSEGSRNSSGRLLDLISNAEKVLIAGAGHFSNMESPKAFNSVLINFISS</sequence>
<dbReference type="Gene3D" id="3.40.50.1820">
    <property type="entry name" value="alpha/beta hydrolase"/>
    <property type="match status" value="1"/>
</dbReference>
<proteinExistence type="predicted"/>
<dbReference type="PRINTS" id="PR00412">
    <property type="entry name" value="EPOXHYDRLASE"/>
</dbReference>
<dbReference type="GO" id="GO:0016787">
    <property type="term" value="F:hydrolase activity"/>
    <property type="evidence" value="ECO:0007669"/>
    <property type="project" value="UniProtKB-KW"/>
</dbReference>
<dbReference type="PANTHER" id="PTHR43798">
    <property type="entry name" value="MONOACYLGLYCEROL LIPASE"/>
    <property type="match status" value="1"/>
</dbReference>
<dbReference type="SUPFAM" id="SSF53474">
    <property type="entry name" value="alpha/beta-Hydrolases"/>
    <property type="match status" value="1"/>
</dbReference>
<evidence type="ECO:0000313" key="4">
    <source>
        <dbReference type="Proteomes" id="UP000463051"/>
    </source>
</evidence>
<dbReference type="EMBL" id="WJXB01000007">
    <property type="protein sequence ID" value="MRN55027.1"/>
    <property type="molecule type" value="Genomic_DNA"/>
</dbReference>
<accession>A0A7X2L2M0</accession>
<dbReference type="InterPro" id="IPR029058">
    <property type="entry name" value="AB_hydrolase_fold"/>
</dbReference>
<organism evidence="3 4">
    <name type="scientific">Paenibacillus monticola</name>
    <dbReference type="NCBI Taxonomy" id="2666075"/>
    <lineage>
        <taxon>Bacteria</taxon>
        <taxon>Bacillati</taxon>
        <taxon>Bacillota</taxon>
        <taxon>Bacilli</taxon>
        <taxon>Bacillales</taxon>
        <taxon>Paenibacillaceae</taxon>
        <taxon>Paenibacillus</taxon>
    </lineage>
</organism>
<dbReference type="GO" id="GO:0016020">
    <property type="term" value="C:membrane"/>
    <property type="evidence" value="ECO:0007669"/>
    <property type="project" value="TreeGrafter"/>
</dbReference>
<dbReference type="InterPro" id="IPR000073">
    <property type="entry name" value="AB_hydrolase_1"/>
</dbReference>
<reference evidence="3 4" key="1">
    <citation type="submission" date="2019-11" db="EMBL/GenBank/DDBJ databases">
        <title>Paenibacillus monticola sp. nov., a novel PGPR strain isolated from mountain sample in China.</title>
        <authorList>
            <person name="Zhao Q."/>
            <person name="Li H.-P."/>
            <person name="Zhang J.-L."/>
        </authorList>
    </citation>
    <scope>NUCLEOTIDE SEQUENCE [LARGE SCALE GENOMIC DNA]</scope>
    <source>
        <strain evidence="3 4">LC-T2</strain>
    </source>
</reference>
<feature type="domain" description="AB hydrolase-1" evidence="2">
    <location>
        <begin position="20"/>
        <end position="252"/>
    </location>
</feature>
<dbReference type="PANTHER" id="PTHR43798:SF31">
    <property type="entry name" value="AB HYDROLASE SUPERFAMILY PROTEIN YCLE"/>
    <property type="match status" value="1"/>
</dbReference>
<evidence type="ECO:0000259" key="2">
    <source>
        <dbReference type="Pfam" id="PF00561"/>
    </source>
</evidence>
<dbReference type="RefSeq" id="WP_154120537.1">
    <property type="nucleotide sequence ID" value="NZ_WJXB01000007.1"/>
</dbReference>
<keyword evidence="4" id="KW-1185">Reference proteome</keyword>
<name>A0A7X2L2M0_9BACL</name>
<gene>
    <name evidence="3" type="ORF">GJB61_18785</name>
</gene>
<dbReference type="Pfam" id="PF00561">
    <property type="entry name" value="Abhydrolase_1"/>
    <property type="match status" value="1"/>
</dbReference>
<dbReference type="InterPro" id="IPR000639">
    <property type="entry name" value="Epox_hydrolase-like"/>
</dbReference>
<protein>
    <submittedName>
        <fullName evidence="3">Alpha/beta fold hydrolase</fullName>
    </submittedName>
</protein>
<evidence type="ECO:0000256" key="1">
    <source>
        <dbReference type="ARBA" id="ARBA00022801"/>
    </source>
</evidence>
<keyword evidence="1 3" id="KW-0378">Hydrolase</keyword>